<dbReference type="InterPro" id="IPR018829">
    <property type="entry name" value="DUF2433"/>
</dbReference>
<protein>
    <submittedName>
        <fullName evidence="3">Ser/Thr protein phosphatase family protein</fullName>
    </submittedName>
</protein>
<dbReference type="PANTHER" id="PTHR31987:SF11">
    <property type="entry name" value="DUF2433 DOMAIN-CONTAINING PROTEIN"/>
    <property type="match status" value="1"/>
</dbReference>
<dbReference type="Proteomes" id="UP000013776">
    <property type="component" value="Unassembled WGS sequence"/>
</dbReference>
<dbReference type="Pfam" id="PF10360">
    <property type="entry name" value="DUF2433"/>
    <property type="match status" value="1"/>
</dbReference>
<reference evidence="3 4" key="1">
    <citation type="journal article" date="2013" name="MBio">
        <title>Genome sequencing of the plant pathogen Taphrina deformans, the causal agent of peach leaf curl.</title>
        <authorList>
            <person name="Cisse O.H."/>
            <person name="Almeida J.M.G.C.F."/>
            <person name="Fonseca A."/>
            <person name="Kumar A.A."/>
            <person name="Salojaervi J."/>
            <person name="Overmyer K."/>
            <person name="Hauser P.M."/>
            <person name="Pagni M."/>
        </authorList>
    </citation>
    <scope>NUCLEOTIDE SEQUENCE [LARGE SCALE GENOMIC DNA]</scope>
    <source>
        <strain evidence="4">PYCC 5710 / ATCC 11124 / CBS 356.35 / IMI 108563 / JCM 9778 / NBRC 8474</strain>
    </source>
</reference>
<feature type="compositionally biased region" description="Gly residues" evidence="1">
    <location>
        <begin position="573"/>
        <end position="584"/>
    </location>
</feature>
<gene>
    <name evidence="3" type="ORF">TAPDE_001421</name>
</gene>
<evidence type="ECO:0000256" key="1">
    <source>
        <dbReference type="SAM" id="MobiDB-lite"/>
    </source>
</evidence>
<dbReference type="PANTHER" id="PTHR31987">
    <property type="entry name" value="GLUTAMINASE A-RELATED"/>
    <property type="match status" value="1"/>
</dbReference>
<accession>R4XB66</accession>
<dbReference type="OrthoDB" id="3918848at2759"/>
<feature type="region of interest" description="Disordered" evidence="1">
    <location>
        <begin position="375"/>
        <end position="455"/>
    </location>
</feature>
<dbReference type="SUPFAM" id="SSF56300">
    <property type="entry name" value="Metallo-dependent phosphatases"/>
    <property type="match status" value="1"/>
</dbReference>
<dbReference type="VEuPathDB" id="FungiDB:TAPDE_001421"/>
<dbReference type="EMBL" id="CAHR02000045">
    <property type="protein sequence ID" value="CCG81572.1"/>
    <property type="molecule type" value="Genomic_DNA"/>
</dbReference>
<feature type="compositionally biased region" description="Low complexity" evidence="1">
    <location>
        <begin position="407"/>
        <end position="425"/>
    </location>
</feature>
<dbReference type="InterPro" id="IPR029052">
    <property type="entry name" value="Metallo-depent_PP-like"/>
</dbReference>
<feature type="compositionally biased region" description="Polar residues" evidence="1">
    <location>
        <begin position="426"/>
        <end position="439"/>
    </location>
</feature>
<sequence>MSRYHNNHNNSNNVRIIRGENARILCVADIRGQLSSLNQLAQQHEATHILHTGDFGFYDTSSLDRLTDKTLRHVVQYSPLIHTSSRSTSFNTHPNNDISNLRKAVQSSEINVISELQDFLDGKKQLQVPVFTVWGACEDVSVLEKFRTQEYKIPNLNIVDESASKLLSVGGLNIRLLGLGGAVVLHKLFDNGEGKGTIAGGQGTMWTTVLQIGELLHTADRVYSGSETRVLMTHHSPGREGLLSQLAHTIKADFTISAGLHFRYGSSYNDFSVSPSPAHFSQKLAASRINFMSIYDVVKPELSNLLTAPQTQLLNSVLSMVESMPKDDADLSTSIETTFKNTWNFNLPDSQFGTLILDVKDGRISEEMRSQGFNFSYRKGNESSREKQRTTSQAQISQESKENKPKQQSPPVQAPRPQAVQTAQTNSAPQKTEKTTASPVSKAPKAKNAAQPAANQLTVSAVQQVAAETPLPPPSSNTPALEQTVDNDSPATPGLWVSPCPSVDRAKELFPASTSATLKQTNAGRQYAYIFFSSVEDMSTALTTWERRDDKEGVLVKEMQLQGANKQQQGRPQRGGRGRGGSFRGRGRGRGAATLAE</sequence>
<feature type="region of interest" description="Disordered" evidence="1">
    <location>
        <begin position="560"/>
        <end position="597"/>
    </location>
</feature>
<dbReference type="InterPro" id="IPR052743">
    <property type="entry name" value="Glutaminase_GtaA"/>
</dbReference>
<feature type="domain" description="DUF2433" evidence="2">
    <location>
        <begin position="264"/>
        <end position="378"/>
    </location>
</feature>
<dbReference type="STRING" id="1097556.R4XB66"/>
<dbReference type="AlphaFoldDB" id="R4XB66"/>
<feature type="region of interest" description="Disordered" evidence="1">
    <location>
        <begin position="468"/>
        <end position="499"/>
    </location>
</feature>
<evidence type="ECO:0000313" key="3">
    <source>
        <dbReference type="EMBL" id="CCG81572.1"/>
    </source>
</evidence>
<dbReference type="eggNOG" id="ENOG502QSJS">
    <property type="taxonomic scope" value="Eukaryota"/>
</dbReference>
<evidence type="ECO:0000313" key="4">
    <source>
        <dbReference type="Proteomes" id="UP000013776"/>
    </source>
</evidence>
<keyword evidence="4" id="KW-1185">Reference proteome</keyword>
<feature type="compositionally biased region" description="Low complexity" evidence="1">
    <location>
        <begin position="446"/>
        <end position="455"/>
    </location>
</feature>
<organism evidence="3 4">
    <name type="scientific">Taphrina deformans (strain PYCC 5710 / ATCC 11124 / CBS 356.35 / IMI 108563 / JCM 9778 / NBRC 8474)</name>
    <name type="common">Peach leaf curl fungus</name>
    <name type="synonym">Lalaria deformans</name>
    <dbReference type="NCBI Taxonomy" id="1097556"/>
    <lineage>
        <taxon>Eukaryota</taxon>
        <taxon>Fungi</taxon>
        <taxon>Dikarya</taxon>
        <taxon>Ascomycota</taxon>
        <taxon>Taphrinomycotina</taxon>
        <taxon>Taphrinomycetes</taxon>
        <taxon>Taphrinales</taxon>
        <taxon>Taphrinaceae</taxon>
        <taxon>Taphrina</taxon>
    </lineage>
</organism>
<feature type="compositionally biased region" description="Basic and acidic residues" evidence="1">
    <location>
        <begin position="379"/>
        <end position="389"/>
    </location>
</feature>
<evidence type="ECO:0000259" key="2">
    <source>
        <dbReference type="Pfam" id="PF10360"/>
    </source>
</evidence>
<feature type="compositionally biased region" description="Polar residues" evidence="1">
    <location>
        <begin position="477"/>
        <end position="490"/>
    </location>
</feature>
<proteinExistence type="predicted"/>
<comment type="caution">
    <text evidence="3">The sequence shown here is derived from an EMBL/GenBank/DDBJ whole genome shotgun (WGS) entry which is preliminary data.</text>
</comment>
<name>R4XB66_TAPDE</name>